<evidence type="ECO:0000256" key="2">
    <source>
        <dbReference type="ARBA" id="ARBA00010790"/>
    </source>
</evidence>
<evidence type="ECO:0000259" key="5">
    <source>
        <dbReference type="PROSITE" id="PS00624"/>
    </source>
</evidence>
<feature type="non-terminal residue" evidence="6">
    <location>
        <position position="190"/>
    </location>
</feature>
<comment type="cofactor">
    <cofactor evidence="1">
        <name>FAD</name>
        <dbReference type="ChEBI" id="CHEBI:57692"/>
    </cofactor>
</comment>
<accession>A0AAW0W9F5</accession>
<keyword evidence="4" id="KW-0274">FAD</keyword>
<organism evidence="6 7">
    <name type="scientific">Cherax quadricarinatus</name>
    <name type="common">Australian red claw crayfish</name>
    <dbReference type="NCBI Taxonomy" id="27406"/>
    <lineage>
        <taxon>Eukaryota</taxon>
        <taxon>Metazoa</taxon>
        <taxon>Ecdysozoa</taxon>
        <taxon>Arthropoda</taxon>
        <taxon>Crustacea</taxon>
        <taxon>Multicrustacea</taxon>
        <taxon>Malacostraca</taxon>
        <taxon>Eumalacostraca</taxon>
        <taxon>Eucarida</taxon>
        <taxon>Decapoda</taxon>
        <taxon>Pleocyemata</taxon>
        <taxon>Astacidea</taxon>
        <taxon>Parastacoidea</taxon>
        <taxon>Parastacidae</taxon>
        <taxon>Cherax</taxon>
    </lineage>
</organism>
<dbReference type="AlphaFoldDB" id="A0AAW0W9F5"/>
<evidence type="ECO:0000313" key="7">
    <source>
        <dbReference type="Proteomes" id="UP001445076"/>
    </source>
</evidence>
<dbReference type="Pfam" id="PF00732">
    <property type="entry name" value="GMC_oxred_N"/>
    <property type="match status" value="1"/>
</dbReference>
<dbReference type="GO" id="GO:0050660">
    <property type="term" value="F:flavin adenine dinucleotide binding"/>
    <property type="evidence" value="ECO:0007669"/>
    <property type="project" value="InterPro"/>
</dbReference>
<evidence type="ECO:0000256" key="3">
    <source>
        <dbReference type="ARBA" id="ARBA00022630"/>
    </source>
</evidence>
<feature type="non-terminal residue" evidence="6">
    <location>
        <position position="1"/>
    </location>
</feature>
<keyword evidence="3" id="KW-0285">Flavoprotein</keyword>
<comment type="caution">
    <text evidence="6">The sequence shown here is derived from an EMBL/GenBank/DDBJ whole genome shotgun (WGS) entry which is preliminary data.</text>
</comment>
<dbReference type="GO" id="GO:0016614">
    <property type="term" value="F:oxidoreductase activity, acting on CH-OH group of donors"/>
    <property type="evidence" value="ECO:0007669"/>
    <property type="project" value="InterPro"/>
</dbReference>
<dbReference type="Gene3D" id="3.50.50.60">
    <property type="entry name" value="FAD/NAD(P)-binding domain"/>
    <property type="match status" value="1"/>
</dbReference>
<comment type="similarity">
    <text evidence="2">Belongs to the GMC oxidoreductase family.</text>
</comment>
<dbReference type="PROSITE" id="PS00624">
    <property type="entry name" value="GMC_OXRED_2"/>
    <property type="match status" value="1"/>
</dbReference>
<dbReference type="InterPro" id="IPR036188">
    <property type="entry name" value="FAD/NAD-bd_sf"/>
</dbReference>
<keyword evidence="7" id="KW-1185">Reference proteome</keyword>
<dbReference type="PANTHER" id="PTHR11552:SF147">
    <property type="entry name" value="CHOLINE DEHYDROGENASE, MITOCHONDRIAL"/>
    <property type="match status" value="1"/>
</dbReference>
<name>A0AAW0W9F5_CHEQU</name>
<feature type="domain" description="Glucose-methanol-choline oxidoreductase N-terminal" evidence="5">
    <location>
        <begin position="115"/>
        <end position="129"/>
    </location>
</feature>
<evidence type="ECO:0000256" key="4">
    <source>
        <dbReference type="ARBA" id="ARBA00022827"/>
    </source>
</evidence>
<dbReference type="SUPFAM" id="SSF51905">
    <property type="entry name" value="FAD/NAD(P)-binding domain"/>
    <property type="match status" value="1"/>
</dbReference>
<protein>
    <recommendedName>
        <fullName evidence="5">Glucose-methanol-choline oxidoreductase N-terminal domain-containing protein</fullName>
    </recommendedName>
</protein>
<gene>
    <name evidence="6" type="ORF">OTU49_009734</name>
</gene>
<reference evidence="6 7" key="1">
    <citation type="journal article" date="2024" name="BMC Genomics">
        <title>Genome assembly of redclaw crayfish (Cherax quadricarinatus) provides insights into its immune adaptation and hypoxia tolerance.</title>
        <authorList>
            <person name="Liu Z."/>
            <person name="Zheng J."/>
            <person name="Li H."/>
            <person name="Fang K."/>
            <person name="Wang S."/>
            <person name="He J."/>
            <person name="Zhou D."/>
            <person name="Weng S."/>
            <person name="Chi M."/>
            <person name="Gu Z."/>
            <person name="He J."/>
            <person name="Li F."/>
            <person name="Wang M."/>
        </authorList>
    </citation>
    <scope>NUCLEOTIDE SEQUENCE [LARGE SCALE GENOMIC DNA]</scope>
    <source>
        <strain evidence="6">ZL_2023a</strain>
    </source>
</reference>
<dbReference type="InterPro" id="IPR012132">
    <property type="entry name" value="GMC_OxRdtase"/>
</dbReference>
<dbReference type="Proteomes" id="UP001445076">
    <property type="component" value="Unassembled WGS sequence"/>
</dbReference>
<sequence length="190" mass="20756">REGPLPVTPDPGNHGVTSVFLKAGQHLGFPVIDPSGPEQIGFSRTEYTIKNGERWHTARAYLAPVTNRINLHVVTGATVLKVIMNGEKRAVGVKFLYHGKVKKVSARREVLLSAGALSSPKLLMLSGIGHRLHLQEHGVKVVTDLPGVGQNLQDHMCLYGLSWNLPRLSENNILGAIDPAMLSNYVHHRS</sequence>
<dbReference type="EMBL" id="JARKIK010000076">
    <property type="protein sequence ID" value="KAK8727183.1"/>
    <property type="molecule type" value="Genomic_DNA"/>
</dbReference>
<dbReference type="PANTHER" id="PTHR11552">
    <property type="entry name" value="GLUCOSE-METHANOL-CHOLINE GMC OXIDOREDUCTASE"/>
    <property type="match status" value="1"/>
</dbReference>
<evidence type="ECO:0000313" key="6">
    <source>
        <dbReference type="EMBL" id="KAK8727183.1"/>
    </source>
</evidence>
<evidence type="ECO:0000256" key="1">
    <source>
        <dbReference type="ARBA" id="ARBA00001974"/>
    </source>
</evidence>
<dbReference type="InterPro" id="IPR000172">
    <property type="entry name" value="GMC_OxRdtase_N"/>
</dbReference>
<proteinExistence type="inferred from homology"/>